<gene>
    <name evidence="1" type="ORF">GCM10016455_05900</name>
</gene>
<keyword evidence="2" id="KW-1185">Reference proteome</keyword>
<name>A0ABQ3IN90_9RHOB</name>
<reference evidence="2" key="1">
    <citation type="journal article" date="2019" name="Int. J. Syst. Evol. Microbiol.">
        <title>The Global Catalogue of Microorganisms (GCM) 10K type strain sequencing project: providing services to taxonomists for standard genome sequencing and annotation.</title>
        <authorList>
            <consortium name="The Broad Institute Genomics Platform"/>
            <consortium name="The Broad Institute Genome Sequencing Center for Infectious Disease"/>
            <person name="Wu L."/>
            <person name="Ma J."/>
        </authorList>
    </citation>
    <scope>NUCLEOTIDE SEQUENCE [LARGE SCALE GENOMIC DNA]</scope>
    <source>
        <strain evidence="2">KCTC 42443</strain>
    </source>
</reference>
<comment type="caution">
    <text evidence="1">The sequence shown here is derived from an EMBL/GenBank/DDBJ whole genome shotgun (WGS) entry which is preliminary data.</text>
</comment>
<dbReference type="RefSeq" id="WP_191284973.1">
    <property type="nucleotide sequence ID" value="NZ_BNCH01000001.1"/>
</dbReference>
<accession>A0ABQ3IN90</accession>
<evidence type="ECO:0000313" key="1">
    <source>
        <dbReference type="EMBL" id="GHE88589.1"/>
    </source>
</evidence>
<dbReference type="Proteomes" id="UP000609802">
    <property type="component" value="Unassembled WGS sequence"/>
</dbReference>
<protein>
    <submittedName>
        <fullName evidence="1">Uncharacterized protein</fullName>
    </submittedName>
</protein>
<proteinExistence type="predicted"/>
<dbReference type="Pfam" id="PF25187">
    <property type="entry name" value="Acb3"/>
    <property type="match status" value="1"/>
</dbReference>
<dbReference type="EMBL" id="BNCH01000001">
    <property type="protein sequence ID" value="GHE88589.1"/>
    <property type="molecule type" value="Genomic_DNA"/>
</dbReference>
<sequence>MKVFKHTSSEPGLWRGWLRNGQRVEISTKKYGWDFGGGVHIHSNDADMGDRMLFLDFWRLTVILPLGIVEHPWPAMDGPQWSAYASKEFGLTFHWGMHRKSFDWPWMLHTLRYEKQMPDGSWADVFDWDAEPYTEQYPYTYTLKYGKVQKVTATVSKRRHVLCRRAFKRLGWPRWNKESIEVEFSGEVGERSGSWKGGCISCDYDLKPGETMLECLRRMESERTFG</sequence>
<dbReference type="InterPro" id="IPR057463">
    <property type="entry name" value="Acb3"/>
</dbReference>
<evidence type="ECO:0000313" key="2">
    <source>
        <dbReference type="Proteomes" id="UP000609802"/>
    </source>
</evidence>
<organism evidence="1 2">
    <name type="scientific">Aliiroseovarius zhejiangensis</name>
    <dbReference type="NCBI Taxonomy" id="1632025"/>
    <lineage>
        <taxon>Bacteria</taxon>
        <taxon>Pseudomonadati</taxon>
        <taxon>Pseudomonadota</taxon>
        <taxon>Alphaproteobacteria</taxon>
        <taxon>Rhodobacterales</taxon>
        <taxon>Paracoccaceae</taxon>
        <taxon>Aliiroseovarius</taxon>
    </lineage>
</organism>